<gene>
    <name evidence="1" type="ORF">SI8410_16020001</name>
</gene>
<keyword evidence="2" id="KW-1185">Reference proteome</keyword>
<reference evidence="1" key="1">
    <citation type="submission" date="2020-02" db="EMBL/GenBank/DDBJ databases">
        <authorList>
            <person name="Scholz U."/>
            <person name="Mascher M."/>
            <person name="Fiebig A."/>
        </authorList>
    </citation>
    <scope>NUCLEOTIDE SEQUENCE</scope>
</reference>
<proteinExistence type="predicted"/>
<dbReference type="EMBL" id="LR746279">
    <property type="protein sequence ID" value="CAA7409323.1"/>
    <property type="molecule type" value="Genomic_DNA"/>
</dbReference>
<dbReference type="AlphaFoldDB" id="A0A7I8LH10"/>
<evidence type="ECO:0000313" key="1">
    <source>
        <dbReference type="EMBL" id="CAA7409323.1"/>
    </source>
</evidence>
<protein>
    <submittedName>
        <fullName evidence="1">Uncharacterized protein</fullName>
    </submittedName>
</protein>
<sequence length="35" mass="3914">MESSTSQNRFTYFSNNNETSNCTIFCLCCCGCVCC</sequence>
<dbReference type="Proteomes" id="UP000663760">
    <property type="component" value="Chromosome 16"/>
</dbReference>
<name>A0A7I8LH10_SPIIN</name>
<organism evidence="1 2">
    <name type="scientific">Spirodela intermedia</name>
    <name type="common">Intermediate duckweed</name>
    <dbReference type="NCBI Taxonomy" id="51605"/>
    <lineage>
        <taxon>Eukaryota</taxon>
        <taxon>Viridiplantae</taxon>
        <taxon>Streptophyta</taxon>
        <taxon>Embryophyta</taxon>
        <taxon>Tracheophyta</taxon>
        <taxon>Spermatophyta</taxon>
        <taxon>Magnoliopsida</taxon>
        <taxon>Liliopsida</taxon>
        <taxon>Araceae</taxon>
        <taxon>Lemnoideae</taxon>
        <taxon>Spirodela</taxon>
    </lineage>
</organism>
<evidence type="ECO:0000313" key="2">
    <source>
        <dbReference type="Proteomes" id="UP000663760"/>
    </source>
</evidence>
<accession>A0A7I8LH10</accession>